<feature type="transmembrane region" description="Helical" evidence="7">
    <location>
        <begin position="135"/>
        <end position="153"/>
    </location>
</feature>
<dbReference type="InterPro" id="IPR007593">
    <property type="entry name" value="CD225/Dispanin_fam"/>
</dbReference>
<evidence type="ECO:0000256" key="1">
    <source>
        <dbReference type="ARBA" id="ARBA00004370"/>
    </source>
</evidence>
<dbReference type="Pfam" id="PF04505">
    <property type="entry name" value="CD225"/>
    <property type="match status" value="2"/>
</dbReference>
<feature type="compositionally biased region" description="Polar residues" evidence="6">
    <location>
        <begin position="1"/>
        <end position="18"/>
    </location>
</feature>
<keyword evidence="3 7" id="KW-0812">Transmembrane</keyword>
<dbReference type="HOGENOM" id="CLU_957445_0_0_1"/>
<evidence type="ECO:0000313" key="9">
    <source>
        <dbReference type="Proteomes" id="UP000001593"/>
    </source>
</evidence>
<feature type="transmembrane region" description="Helical" evidence="7">
    <location>
        <begin position="219"/>
        <end position="242"/>
    </location>
</feature>
<name>A7RUC7_NEMVE</name>
<keyword evidence="9" id="KW-1185">Reference proteome</keyword>
<keyword evidence="5 7" id="KW-0472">Membrane</keyword>
<dbReference type="AlphaFoldDB" id="A7RUC7"/>
<keyword evidence="4 7" id="KW-1133">Transmembrane helix</keyword>
<protein>
    <recommendedName>
        <fullName evidence="10">Proline-rich transmembrane protein 1</fullName>
    </recommendedName>
</protein>
<evidence type="ECO:0000256" key="3">
    <source>
        <dbReference type="ARBA" id="ARBA00022692"/>
    </source>
</evidence>
<sequence>MDKEPPTSTTDVGYSQPPQGYPGVQTYPINNYPPPAYNAQGYPGTPPPAVYSQQPYYGPPTTQQTFVQQQPGVVVVQQPIGVVSPPDYQALAWFACLCCCWPVGIVAIIKSNEVRNAMARGDYAAANAASSSARTLSMVSIGMGVAFMESISVGDYLEQMPLVRTPPPTHECLAWFTCLCCCWPVGLIAVVFAHKVNPAWNNGDYERAIESSNKARNTALLALVLGTIGLVVAVLFFVVPLVSQNSCKSHAPCLHDMILLRLRHLLRTVKSSFEKRKTRCKRGSTRKKTRV</sequence>
<feature type="transmembrane region" description="Helical" evidence="7">
    <location>
        <begin position="90"/>
        <end position="109"/>
    </location>
</feature>
<evidence type="ECO:0000256" key="2">
    <source>
        <dbReference type="ARBA" id="ARBA00006843"/>
    </source>
</evidence>
<dbReference type="PANTHER" id="PTHR14948">
    <property type="entry name" value="NG5"/>
    <property type="match status" value="1"/>
</dbReference>
<feature type="region of interest" description="Disordered" evidence="6">
    <location>
        <begin position="1"/>
        <end position="25"/>
    </location>
</feature>
<evidence type="ECO:0000256" key="6">
    <source>
        <dbReference type="SAM" id="MobiDB-lite"/>
    </source>
</evidence>
<feature type="transmembrane region" description="Helical" evidence="7">
    <location>
        <begin position="173"/>
        <end position="193"/>
    </location>
</feature>
<dbReference type="PANTHER" id="PTHR14948:SF25">
    <property type="entry name" value="DUF4190 DOMAIN-CONTAINING PROTEIN"/>
    <property type="match status" value="1"/>
</dbReference>
<dbReference type="InterPro" id="IPR051423">
    <property type="entry name" value="CD225/Dispanin"/>
</dbReference>
<comment type="similarity">
    <text evidence="2">Belongs to the CD225/Dispanin family.</text>
</comment>
<gene>
    <name evidence="8" type="ORF">NEMVEDRAFT_v1g240761</name>
</gene>
<accession>A7RUC7</accession>
<proteinExistence type="inferred from homology"/>
<dbReference type="EMBL" id="DS469539">
    <property type="protein sequence ID" value="EDO45054.1"/>
    <property type="molecule type" value="Genomic_DNA"/>
</dbReference>
<organism evidence="8 9">
    <name type="scientific">Nematostella vectensis</name>
    <name type="common">Starlet sea anemone</name>
    <dbReference type="NCBI Taxonomy" id="45351"/>
    <lineage>
        <taxon>Eukaryota</taxon>
        <taxon>Metazoa</taxon>
        <taxon>Cnidaria</taxon>
        <taxon>Anthozoa</taxon>
        <taxon>Hexacorallia</taxon>
        <taxon>Actiniaria</taxon>
        <taxon>Edwardsiidae</taxon>
        <taxon>Nematostella</taxon>
    </lineage>
</organism>
<evidence type="ECO:0000256" key="7">
    <source>
        <dbReference type="SAM" id="Phobius"/>
    </source>
</evidence>
<evidence type="ECO:0000256" key="5">
    <source>
        <dbReference type="ARBA" id="ARBA00023136"/>
    </source>
</evidence>
<dbReference type="OMA" id="THECLAW"/>
<comment type="subcellular location">
    <subcellularLocation>
        <location evidence="1">Membrane</location>
    </subcellularLocation>
</comment>
<dbReference type="InParanoid" id="A7RUC7"/>
<dbReference type="eggNOG" id="ENOG502SBRN">
    <property type="taxonomic scope" value="Eukaryota"/>
</dbReference>
<dbReference type="Proteomes" id="UP000001593">
    <property type="component" value="Unassembled WGS sequence"/>
</dbReference>
<evidence type="ECO:0000256" key="4">
    <source>
        <dbReference type="ARBA" id="ARBA00022989"/>
    </source>
</evidence>
<reference evidence="8 9" key="1">
    <citation type="journal article" date="2007" name="Science">
        <title>Sea anemone genome reveals ancestral eumetazoan gene repertoire and genomic organization.</title>
        <authorList>
            <person name="Putnam N.H."/>
            <person name="Srivastava M."/>
            <person name="Hellsten U."/>
            <person name="Dirks B."/>
            <person name="Chapman J."/>
            <person name="Salamov A."/>
            <person name="Terry A."/>
            <person name="Shapiro H."/>
            <person name="Lindquist E."/>
            <person name="Kapitonov V.V."/>
            <person name="Jurka J."/>
            <person name="Genikhovich G."/>
            <person name="Grigoriev I.V."/>
            <person name="Lucas S.M."/>
            <person name="Steele R.E."/>
            <person name="Finnerty J.R."/>
            <person name="Technau U."/>
            <person name="Martindale M.Q."/>
            <person name="Rokhsar D.S."/>
        </authorList>
    </citation>
    <scope>NUCLEOTIDE SEQUENCE [LARGE SCALE GENOMIC DNA]</scope>
    <source>
        <strain evidence="9">CH2 X CH6</strain>
    </source>
</reference>
<evidence type="ECO:0000313" key="8">
    <source>
        <dbReference type="EMBL" id="EDO45054.1"/>
    </source>
</evidence>
<dbReference type="GO" id="GO:0016020">
    <property type="term" value="C:membrane"/>
    <property type="evidence" value="ECO:0000318"/>
    <property type="project" value="GO_Central"/>
</dbReference>
<evidence type="ECO:0008006" key="10">
    <source>
        <dbReference type="Google" id="ProtNLM"/>
    </source>
</evidence>